<dbReference type="PRINTS" id="PR00111">
    <property type="entry name" value="ABHYDROLASE"/>
</dbReference>
<reference evidence="4" key="3">
    <citation type="journal article" date="2016" name="Genome Announc.">
        <title>Revised genome sequence of the purple photosynthetic bacterium Blastochloris viridis.</title>
        <authorList>
            <person name="Liu L.N."/>
            <person name="Faulkner M."/>
            <person name="Liu X."/>
            <person name="Huang F."/>
            <person name="Darby A.C."/>
            <person name="Hall N."/>
        </authorList>
    </citation>
    <scope>NUCLEOTIDE SEQUENCE [LARGE SCALE GENOMIC DNA]</scope>
    <source>
        <strain evidence="4">ATCC 19567 / DSM 133 / F</strain>
    </source>
</reference>
<organism evidence="3 4">
    <name type="scientific">Blastochloris viridis</name>
    <name type="common">Rhodopseudomonas viridis</name>
    <dbReference type="NCBI Taxonomy" id="1079"/>
    <lineage>
        <taxon>Bacteria</taxon>
        <taxon>Pseudomonadati</taxon>
        <taxon>Pseudomonadota</taxon>
        <taxon>Alphaproteobacteria</taxon>
        <taxon>Hyphomicrobiales</taxon>
        <taxon>Blastochloridaceae</taxon>
        <taxon>Blastochloris</taxon>
    </lineage>
</organism>
<reference evidence="3" key="2">
    <citation type="submission" date="2015-11" db="EMBL/GenBank/DDBJ databases">
        <authorList>
            <person name="Zhang Y."/>
            <person name="Guo Z."/>
        </authorList>
    </citation>
    <scope>NUCLEOTIDE SEQUENCE</scope>
    <source>
        <strain evidence="3">1</strain>
    </source>
</reference>
<evidence type="ECO:0000313" key="3">
    <source>
        <dbReference type="EMBL" id="CUU41796.1"/>
    </source>
</evidence>
<name>A0A0H5BFL0_BLAVI</name>
<dbReference type="PANTHER" id="PTHR43433:SF5">
    <property type="entry name" value="AB HYDROLASE-1 DOMAIN-CONTAINING PROTEIN"/>
    <property type="match status" value="1"/>
</dbReference>
<protein>
    <submittedName>
        <fullName evidence="3">Arylesterase</fullName>
        <ecNumber evidence="3">3.1.1.2</ecNumber>
    </submittedName>
    <submittedName>
        <fullName evidence="2">Hydrolase</fullName>
    </submittedName>
</protein>
<dbReference type="PATRIC" id="fig|1079.6.peg.1400"/>
<dbReference type="Proteomes" id="UP000065734">
    <property type="component" value="Chromosome I"/>
</dbReference>
<evidence type="ECO:0000313" key="2">
    <source>
        <dbReference type="EMBL" id="BAS01001.1"/>
    </source>
</evidence>
<dbReference type="EMBL" id="LN907867">
    <property type="protein sequence ID" value="CUU41796.1"/>
    <property type="molecule type" value="Genomic_DNA"/>
</dbReference>
<evidence type="ECO:0000313" key="4">
    <source>
        <dbReference type="Proteomes" id="UP000065734"/>
    </source>
</evidence>
<dbReference type="InterPro" id="IPR050471">
    <property type="entry name" value="AB_hydrolase"/>
</dbReference>
<dbReference type="Pfam" id="PF00561">
    <property type="entry name" value="Abhydrolase_1"/>
    <property type="match status" value="1"/>
</dbReference>
<dbReference type="GO" id="GO:0046503">
    <property type="term" value="P:glycerolipid catabolic process"/>
    <property type="evidence" value="ECO:0007669"/>
    <property type="project" value="TreeGrafter"/>
</dbReference>
<dbReference type="GO" id="GO:0004806">
    <property type="term" value="F:triacylglycerol lipase activity"/>
    <property type="evidence" value="ECO:0007669"/>
    <property type="project" value="TreeGrafter"/>
</dbReference>
<dbReference type="KEGG" id="bvr:BVIR_1347"/>
<reference evidence="2" key="1">
    <citation type="journal article" date="2015" name="Genome Announc.">
        <title>Complete Genome Sequence of the Bacteriochlorophyll b-Producing Photosynthetic Bacterium Blastochloris viridis.</title>
        <authorList>
            <person name="Tsukatani Y."/>
            <person name="Hirose Y."/>
            <person name="Harada J."/>
            <person name="Misawa N."/>
            <person name="Mori K."/>
            <person name="Inoue K."/>
            <person name="Tamiaki H."/>
        </authorList>
    </citation>
    <scope>NUCLEOTIDE SEQUENCE [LARGE SCALE GENOMIC DNA]</scope>
    <source>
        <strain evidence="2">DSM 133</strain>
    </source>
</reference>
<keyword evidence="3" id="KW-0378">Hydrolase</keyword>
<dbReference type="RefSeq" id="WP_055036969.1">
    <property type="nucleotide sequence ID" value="NZ_AP014854.2"/>
</dbReference>
<dbReference type="AlphaFoldDB" id="A0A0H5BFL0"/>
<accession>A0A0H5BFL0</accession>
<dbReference type="GO" id="GO:0004064">
    <property type="term" value="F:arylesterase activity"/>
    <property type="evidence" value="ECO:0007669"/>
    <property type="project" value="UniProtKB-EC"/>
</dbReference>
<dbReference type="EC" id="3.1.1.2" evidence="3"/>
<dbReference type="Gene3D" id="3.40.50.1820">
    <property type="entry name" value="alpha/beta hydrolase"/>
    <property type="match status" value="1"/>
</dbReference>
<dbReference type="OrthoDB" id="9804723at2"/>
<dbReference type="InterPro" id="IPR000073">
    <property type="entry name" value="AB_hydrolase_1"/>
</dbReference>
<dbReference type="SUPFAM" id="SSF53474">
    <property type="entry name" value="alpha/beta-Hydrolases"/>
    <property type="match status" value="1"/>
</dbReference>
<proteinExistence type="predicted"/>
<dbReference type="STRING" id="1079.BVIR_1347"/>
<evidence type="ECO:0000259" key="1">
    <source>
        <dbReference type="Pfam" id="PF00561"/>
    </source>
</evidence>
<feature type="domain" description="AB hydrolase-1" evidence="1">
    <location>
        <begin position="21"/>
        <end position="124"/>
    </location>
</feature>
<gene>
    <name evidence="2" type="ORF">BV133_3407</name>
    <name evidence="3" type="ORF">BVIRIDIS_07920</name>
</gene>
<sequence>MPNFHHDGLDIAYLDQGDGEPIVLVHGFASTKEVNWVYPGWVATLTQAGRRVIALDNRGHGQSGKLYLPDLYGTRLMADDVAALLDHLDLPRADVMGYSMGARITAFLALKRPERVRSAILGGLGIHLVDGVGLPASIAAALEAPTLADVRDRQGRTFRAFAEQTRSDLKALAACIRGSRQTMTEDEARALAVPVLVAVGSTDEVSGSGPALVALIPGAEHLCVPGRDHMHAVGDKAFKAGVLEFLKRRP</sequence>
<dbReference type="InterPro" id="IPR029058">
    <property type="entry name" value="AB_hydrolase_fold"/>
</dbReference>
<keyword evidence="4" id="KW-1185">Reference proteome</keyword>
<dbReference type="EMBL" id="AP014854">
    <property type="protein sequence ID" value="BAS01001.1"/>
    <property type="molecule type" value="Genomic_DNA"/>
</dbReference>
<dbReference type="PANTHER" id="PTHR43433">
    <property type="entry name" value="HYDROLASE, ALPHA/BETA FOLD FAMILY PROTEIN"/>
    <property type="match status" value="1"/>
</dbReference>